<dbReference type="GO" id="GO:0005525">
    <property type="term" value="F:GTP binding"/>
    <property type="evidence" value="ECO:0007669"/>
    <property type="project" value="UniProtKB-KW"/>
</dbReference>
<dbReference type="FunFam" id="2.40.30.10:FF:000035">
    <property type="entry name" value="HBS1-like translational GTPase"/>
    <property type="match status" value="1"/>
</dbReference>
<accession>A0A8B6F399</accession>
<dbReference type="SUPFAM" id="SSF50447">
    <property type="entry name" value="Translation proteins"/>
    <property type="match status" value="1"/>
</dbReference>
<dbReference type="CDD" id="cd04093">
    <property type="entry name" value="HBS1_C_III"/>
    <property type="match status" value="1"/>
</dbReference>
<reference evidence="4" key="1">
    <citation type="submission" date="2018-11" db="EMBL/GenBank/DDBJ databases">
        <authorList>
            <person name="Alioto T."/>
            <person name="Alioto T."/>
        </authorList>
    </citation>
    <scope>NUCLEOTIDE SEQUENCE</scope>
</reference>
<dbReference type="InterPro" id="IPR009000">
    <property type="entry name" value="Transl_B-barrel_sf"/>
</dbReference>
<dbReference type="AlphaFoldDB" id="A0A8B6F399"/>
<dbReference type="Proteomes" id="UP000596742">
    <property type="component" value="Unassembled WGS sequence"/>
</dbReference>
<evidence type="ECO:0000256" key="1">
    <source>
        <dbReference type="ARBA" id="ARBA00022741"/>
    </source>
</evidence>
<dbReference type="Pfam" id="PF22594">
    <property type="entry name" value="GTP-eEF1A_C"/>
    <property type="match status" value="1"/>
</dbReference>
<keyword evidence="1" id="KW-0547">Nucleotide-binding</keyword>
<proteinExistence type="predicted"/>
<protein>
    <recommendedName>
        <fullName evidence="3">GTP-eEF1A C-terminal domain-containing protein</fullName>
    </recommendedName>
</protein>
<dbReference type="OrthoDB" id="342024at2759"/>
<sequence>MLRDRVTNKKAVREAIGRCENRRTYCTCTETRGTIDQYSAANAGLAINDVSYPCAFAGDHVTVTITGMDMNNIHVGSMLCDPTSPLKSATRIKAKIVLFNVEIPITKGFMVVFHYQSITEPAVIKRLNSQLNKSTGEVIKNKPKCLVKNMSAVVELEFDRPICLELYKDYKDLGRFMLRYSGHTIAAGLVEEVLKSKSKTDEGVSSSG</sequence>
<dbReference type="InterPro" id="IPR054696">
    <property type="entry name" value="GTP-eEF1A_C"/>
</dbReference>
<dbReference type="PANTHER" id="PTHR23115">
    <property type="entry name" value="TRANSLATION FACTOR"/>
    <property type="match status" value="1"/>
</dbReference>
<feature type="domain" description="GTP-eEF1A C-terminal" evidence="3">
    <location>
        <begin position="92"/>
        <end position="191"/>
    </location>
</feature>
<dbReference type="SUPFAM" id="SSF50465">
    <property type="entry name" value="EF-Tu/eEF-1alpha/eIF2-gamma C-terminal domain"/>
    <property type="match status" value="1"/>
</dbReference>
<comment type="caution">
    <text evidence="4">The sequence shown here is derived from an EMBL/GenBank/DDBJ whole genome shotgun (WGS) entry which is preliminary data.</text>
</comment>
<dbReference type="EMBL" id="UYJE01006154">
    <property type="protein sequence ID" value="VDI43502.1"/>
    <property type="molecule type" value="Genomic_DNA"/>
</dbReference>
<name>A0A8B6F399_MYTGA</name>
<dbReference type="Gene3D" id="2.40.30.10">
    <property type="entry name" value="Translation factors"/>
    <property type="match status" value="2"/>
</dbReference>
<dbReference type="InterPro" id="IPR050100">
    <property type="entry name" value="TRAFAC_GTPase_members"/>
</dbReference>
<evidence type="ECO:0000259" key="3">
    <source>
        <dbReference type="Pfam" id="PF22594"/>
    </source>
</evidence>
<dbReference type="InterPro" id="IPR009001">
    <property type="entry name" value="Transl_elong_EF1A/Init_IF2_C"/>
</dbReference>
<organism evidence="4 5">
    <name type="scientific">Mytilus galloprovincialis</name>
    <name type="common">Mediterranean mussel</name>
    <dbReference type="NCBI Taxonomy" id="29158"/>
    <lineage>
        <taxon>Eukaryota</taxon>
        <taxon>Metazoa</taxon>
        <taxon>Spiralia</taxon>
        <taxon>Lophotrochozoa</taxon>
        <taxon>Mollusca</taxon>
        <taxon>Bivalvia</taxon>
        <taxon>Autobranchia</taxon>
        <taxon>Pteriomorphia</taxon>
        <taxon>Mytilida</taxon>
        <taxon>Mytiloidea</taxon>
        <taxon>Mytilidae</taxon>
        <taxon>Mytilinae</taxon>
        <taxon>Mytilus</taxon>
    </lineage>
</organism>
<evidence type="ECO:0000313" key="5">
    <source>
        <dbReference type="Proteomes" id="UP000596742"/>
    </source>
</evidence>
<evidence type="ECO:0000256" key="2">
    <source>
        <dbReference type="ARBA" id="ARBA00023134"/>
    </source>
</evidence>
<evidence type="ECO:0000313" key="4">
    <source>
        <dbReference type="EMBL" id="VDI43502.1"/>
    </source>
</evidence>
<keyword evidence="2" id="KW-0342">GTP-binding</keyword>
<gene>
    <name evidence="4" type="ORF">MGAL_10B036129</name>
</gene>
<keyword evidence="5" id="KW-1185">Reference proteome</keyword>